<protein>
    <submittedName>
        <fullName evidence="2">Uncharacterized protein</fullName>
    </submittedName>
</protein>
<comment type="caution">
    <text evidence="2">The sequence shown here is derived from an EMBL/GenBank/DDBJ whole genome shotgun (WGS) entry which is preliminary data.</text>
</comment>
<sequence length="665" mass="69172">MPFRQRIETLARERQKELLQELAAQNMCFDQTSMAALKQMPCSEGVKLLEEAVGKDRLSNPSAWLTKAARNFMIAFRQTKAAGAQEGGGGADAFPKGAAPSFLSKAQSPAPLEPKSAPWPKPPPKAAPEPPPQPPAPAPPRPPAAAAPLLVPKAAQAGPPQRAPLVPRARAALQAKQPEATPPAEPARAASRRPPPPPPPPPRRAVGAPETSSEVAGLAVPGLAAPLAAATAPMATTHVRAPAPPALAPLAPAMALPAPAMALPPQTAPGAAPAGPWWSSPAVGLQQPGLPEVPHQLENAGIPAGSVSGWEALEAATAKSVCVCTVSATSLRARTYGRHWFAGERNGRKCPEAAINENIASSSGDGAIAVQMRSGWGFSFQIMGARQARDAANAFGSIKTAKLKQKVMRQLGERRIATTFDSAQWARVALVGEAGNIWLMKEGCAPGCPIMVLLFALARARGIESRALIERPLIEVAPPWAGHQEQATVALPFGNGQGAEMQCQGQNGAIEDLPMCVGLGPNSGMQEAAVAAMFSMAVDASYMFQYSECGAEFNGQSEISVFERFAVDDVAAGGGSIGSTINLQATVKLASVGVSQRLGQSLGQEATVTAASDGWPRAGQAPGRLDSMARRDIRHRALIYSRGSSRATSWMIGEPLESAEAAKPN</sequence>
<keyword evidence="3" id="KW-1185">Reference proteome</keyword>
<dbReference type="EMBL" id="CAUYUJ010015228">
    <property type="protein sequence ID" value="CAK0851346.1"/>
    <property type="molecule type" value="Genomic_DNA"/>
</dbReference>
<organism evidence="2 3">
    <name type="scientific">Prorocentrum cordatum</name>
    <dbReference type="NCBI Taxonomy" id="2364126"/>
    <lineage>
        <taxon>Eukaryota</taxon>
        <taxon>Sar</taxon>
        <taxon>Alveolata</taxon>
        <taxon>Dinophyceae</taxon>
        <taxon>Prorocentrales</taxon>
        <taxon>Prorocentraceae</taxon>
        <taxon>Prorocentrum</taxon>
    </lineage>
</organism>
<evidence type="ECO:0000256" key="1">
    <source>
        <dbReference type="SAM" id="MobiDB-lite"/>
    </source>
</evidence>
<dbReference type="Proteomes" id="UP001189429">
    <property type="component" value="Unassembled WGS sequence"/>
</dbReference>
<feature type="compositionally biased region" description="Pro residues" evidence="1">
    <location>
        <begin position="193"/>
        <end position="203"/>
    </location>
</feature>
<feature type="region of interest" description="Disordered" evidence="1">
    <location>
        <begin position="171"/>
        <end position="214"/>
    </location>
</feature>
<gene>
    <name evidence="2" type="ORF">PCOR1329_LOCUS43511</name>
</gene>
<proteinExistence type="predicted"/>
<reference evidence="2" key="1">
    <citation type="submission" date="2023-10" db="EMBL/GenBank/DDBJ databases">
        <authorList>
            <person name="Chen Y."/>
            <person name="Shah S."/>
            <person name="Dougan E. K."/>
            <person name="Thang M."/>
            <person name="Chan C."/>
        </authorList>
    </citation>
    <scope>NUCLEOTIDE SEQUENCE [LARGE SCALE GENOMIC DNA]</scope>
</reference>
<feature type="region of interest" description="Disordered" evidence="1">
    <location>
        <begin position="84"/>
        <end position="146"/>
    </location>
</feature>
<evidence type="ECO:0000313" key="3">
    <source>
        <dbReference type="Proteomes" id="UP001189429"/>
    </source>
</evidence>
<feature type="compositionally biased region" description="Low complexity" evidence="1">
    <location>
        <begin position="204"/>
        <end position="214"/>
    </location>
</feature>
<accession>A0ABN9TZG8</accession>
<evidence type="ECO:0000313" key="2">
    <source>
        <dbReference type="EMBL" id="CAK0851346.1"/>
    </source>
</evidence>
<feature type="compositionally biased region" description="Pro residues" evidence="1">
    <location>
        <begin position="117"/>
        <end position="145"/>
    </location>
</feature>
<name>A0ABN9TZG8_9DINO</name>